<feature type="transmembrane region" description="Helical" evidence="2">
    <location>
        <begin position="291"/>
        <end position="315"/>
    </location>
</feature>
<feature type="compositionally biased region" description="Low complexity" evidence="1">
    <location>
        <begin position="41"/>
        <end position="50"/>
    </location>
</feature>
<dbReference type="SUPFAM" id="SSF53474">
    <property type="entry name" value="alpha/beta-Hydrolases"/>
    <property type="match status" value="1"/>
</dbReference>
<dbReference type="InterPro" id="IPR019431">
    <property type="entry name" value="DUF2417"/>
</dbReference>
<sequence>MKRISQLKSTDQSSSPQDPKDQINSAEPSTTVNSSHESRDNNNNNNNNNNHTKFSSFKTFNHKTHDDGLTPVEPNPIEESRDQREEEDRSDENTRLLQSSSSTNARDLESQTQPQDHYVRGVLLSPDDPIVSPLNLYQVQIQLKFLKIFNFINLIILILIIINDFIALGDFINFNNYNFDSYLEILVIGLIISWIIITLWLIEIVSKSGLILNLIFSISILTIELFYFIEDRYKFDRKFTYFQIFAKIWKILLLILINSIDYFTLQGKNHQEIKYTGRIESRRTLNEWFQLLIKFVLKIIILILLGLIILNQILFKYDETKAFKEYSIDSNDLYCIDSNCSSKLNVQCFGDLNSTSQPLIIYDSGYFESSKISSKWIDELFQLGKIDHYCIYDRPGYGLSTNLKSPVSFETISKGLKRALTNGNLELNKDLKFLLVGYNQGGLFSKIFASLIPDKIDSILLIDSWDQDIYTNNSLYINLIQDVPKLSRFQSIKLYLRGILAKFGFSQQYSWIFHRLNFISRLFNGLIKNSNYLKSKFQELLSFKILSLKDLQNSNELIKNVKISIISSNYLIKKNSNWGQLQKKLIKLSNNLYDWKIVELNKDESIYLNHQGKIELQNSLLRLIN</sequence>
<keyword evidence="5" id="KW-1185">Reference proteome</keyword>
<feature type="compositionally biased region" description="Polar residues" evidence="1">
    <location>
        <begin position="95"/>
        <end position="113"/>
    </location>
</feature>
<evidence type="ECO:0000313" key="5">
    <source>
        <dbReference type="Proteomes" id="UP000769528"/>
    </source>
</evidence>
<protein>
    <recommendedName>
        <fullName evidence="3">AB hydrolase-1 domain-containing protein</fullName>
    </recommendedName>
</protein>
<feature type="transmembrane region" description="Helical" evidence="2">
    <location>
        <begin position="241"/>
        <end position="265"/>
    </location>
</feature>
<feature type="transmembrane region" description="Helical" evidence="2">
    <location>
        <begin position="148"/>
        <end position="169"/>
    </location>
</feature>
<dbReference type="Pfam" id="PF10329">
    <property type="entry name" value="DUF2417"/>
    <property type="match status" value="1"/>
</dbReference>
<feature type="transmembrane region" description="Helical" evidence="2">
    <location>
        <begin position="181"/>
        <end position="202"/>
    </location>
</feature>
<comment type="caution">
    <text evidence="4">The sequence shown here is derived from an EMBL/GenBank/DDBJ whole genome shotgun (WGS) entry which is preliminary data.</text>
</comment>
<keyword evidence="2" id="KW-0812">Transmembrane</keyword>
<evidence type="ECO:0000256" key="2">
    <source>
        <dbReference type="SAM" id="Phobius"/>
    </source>
</evidence>
<dbReference type="EMBL" id="JAEUBF010001406">
    <property type="protein sequence ID" value="KAH3666730.1"/>
    <property type="molecule type" value="Genomic_DNA"/>
</dbReference>
<dbReference type="Proteomes" id="UP000769528">
    <property type="component" value="Unassembled WGS sequence"/>
</dbReference>
<accession>A0A9P8P821</accession>
<reference evidence="4" key="2">
    <citation type="submission" date="2021-01" db="EMBL/GenBank/DDBJ databases">
        <authorList>
            <person name="Schikora-Tamarit M.A."/>
        </authorList>
    </citation>
    <scope>NUCLEOTIDE SEQUENCE</scope>
    <source>
        <strain evidence="4">CBS6341</strain>
    </source>
</reference>
<proteinExistence type="predicted"/>
<keyword evidence="2" id="KW-1133">Transmembrane helix</keyword>
<dbReference type="InterPro" id="IPR000073">
    <property type="entry name" value="AB_hydrolase_1"/>
</dbReference>
<dbReference type="AlphaFoldDB" id="A0A9P8P821"/>
<evidence type="ECO:0000313" key="4">
    <source>
        <dbReference type="EMBL" id="KAH3666730.1"/>
    </source>
</evidence>
<keyword evidence="2" id="KW-0472">Membrane</keyword>
<dbReference type="InterPro" id="IPR029058">
    <property type="entry name" value="AB_hydrolase_fold"/>
</dbReference>
<evidence type="ECO:0000259" key="3">
    <source>
        <dbReference type="Pfam" id="PF00561"/>
    </source>
</evidence>
<feature type="compositionally biased region" description="Basic and acidic residues" evidence="1">
    <location>
        <begin position="78"/>
        <end position="94"/>
    </location>
</feature>
<name>A0A9P8P821_9ASCO</name>
<feature type="region of interest" description="Disordered" evidence="1">
    <location>
        <begin position="1"/>
        <end position="113"/>
    </location>
</feature>
<feature type="domain" description="AB hydrolase-1" evidence="3">
    <location>
        <begin position="360"/>
        <end position="534"/>
    </location>
</feature>
<reference evidence="4" key="1">
    <citation type="journal article" date="2021" name="Open Biol.">
        <title>Shared evolutionary footprints suggest mitochondrial oxidative damage underlies multiple complex I losses in fungi.</title>
        <authorList>
            <person name="Schikora-Tamarit M.A."/>
            <person name="Marcet-Houben M."/>
            <person name="Nosek J."/>
            <person name="Gabaldon T."/>
        </authorList>
    </citation>
    <scope>NUCLEOTIDE SEQUENCE</scope>
    <source>
        <strain evidence="4">CBS6341</strain>
    </source>
</reference>
<dbReference type="OrthoDB" id="164921at2759"/>
<evidence type="ECO:0000256" key="1">
    <source>
        <dbReference type="SAM" id="MobiDB-lite"/>
    </source>
</evidence>
<dbReference type="Gene3D" id="3.40.50.1820">
    <property type="entry name" value="alpha/beta hydrolase"/>
    <property type="match status" value="1"/>
</dbReference>
<feature type="transmembrane region" description="Helical" evidence="2">
    <location>
        <begin position="209"/>
        <end position="229"/>
    </location>
</feature>
<feature type="compositionally biased region" description="Polar residues" evidence="1">
    <location>
        <begin position="1"/>
        <end position="35"/>
    </location>
</feature>
<dbReference type="Pfam" id="PF00561">
    <property type="entry name" value="Abhydrolase_1"/>
    <property type="match status" value="1"/>
</dbReference>
<organism evidence="4 5">
    <name type="scientific">Wickerhamomyces mucosus</name>
    <dbReference type="NCBI Taxonomy" id="1378264"/>
    <lineage>
        <taxon>Eukaryota</taxon>
        <taxon>Fungi</taxon>
        <taxon>Dikarya</taxon>
        <taxon>Ascomycota</taxon>
        <taxon>Saccharomycotina</taxon>
        <taxon>Saccharomycetes</taxon>
        <taxon>Phaffomycetales</taxon>
        <taxon>Wickerhamomycetaceae</taxon>
        <taxon>Wickerhamomyces</taxon>
    </lineage>
</organism>
<gene>
    <name evidence="4" type="ORF">WICMUC_005547</name>
</gene>